<proteinExistence type="predicted"/>
<comment type="caution">
    <text evidence="1">The sequence shown here is derived from an EMBL/GenBank/DDBJ whole genome shotgun (WGS) entry which is preliminary data.</text>
</comment>
<name>A0A8J3D195_9BACT</name>
<protein>
    <submittedName>
        <fullName evidence="1">Uncharacterized protein</fullName>
    </submittedName>
</protein>
<evidence type="ECO:0000313" key="1">
    <source>
        <dbReference type="EMBL" id="GHB45109.1"/>
    </source>
</evidence>
<dbReference type="Proteomes" id="UP000642809">
    <property type="component" value="Unassembled WGS sequence"/>
</dbReference>
<gene>
    <name evidence="1" type="ORF">GCM10008106_27580</name>
</gene>
<sequence length="72" mass="8140">MRIKIPKIGYFFAGYEDVGEVIYSPRLLGFTSSFTLVEQIQVIHFSATGKKNKTRLMKMLVQQAIASLLISD</sequence>
<dbReference type="RefSeq" id="WP_229800643.1">
    <property type="nucleotide sequence ID" value="NZ_BMYF01000018.1"/>
</dbReference>
<keyword evidence="2" id="KW-1185">Reference proteome</keyword>
<accession>A0A8J3D195</accession>
<reference evidence="1" key="2">
    <citation type="submission" date="2020-09" db="EMBL/GenBank/DDBJ databases">
        <authorList>
            <person name="Sun Q."/>
            <person name="Kim S."/>
        </authorList>
    </citation>
    <scope>NUCLEOTIDE SEQUENCE</scope>
    <source>
        <strain evidence="1">KCTC 23224</strain>
    </source>
</reference>
<dbReference type="AlphaFoldDB" id="A0A8J3D195"/>
<evidence type="ECO:0000313" key="2">
    <source>
        <dbReference type="Proteomes" id="UP000642809"/>
    </source>
</evidence>
<dbReference type="EMBL" id="BMYF01000018">
    <property type="protein sequence ID" value="GHB45109.1"/>
    <property type="molecule type" value="Genomic_DNA"/>
</dbReference>
<organism evidence="1 2">
    <name type="scientific">Mongoliitalea lutea</name>
    <dbReference type="NCBI Taxonomy" id="849756"/>
    <lineage>
        <taxon>Bacteria</taxon>
        <taxon>Pseudomonadati</taxon>
        <taxon>Bacteroidota</taxon>
        <taxon>Cytophagia</taxon>
        <taxon>Cytophagales</taxon>
        <taxon>Cyclobacteriaceae</taxon>
        <taxon>Mongoliitalea</taxon>
    </lineage>
</organism>
<reference evidence="1" key="1">
    <citation type="journal article" date="2014" name="Int. J. Syst. Evol. Microbiol.">
        <title>Complete genome sequence of Corynebacterium casei LMG S-19264T (=DSM 44701T), isolated from a smear-ripened cheese.</title>
        <authorList>
            <consortium name="US DOE Joint Genome Institute (JGI-PGF)"/>
            <person name="Walter F."/>
            <person name="Albersmeier A."/>
            <person name="Kalinowski J."/>
            <person name="Ruckert C."/>
        </authorList>
    </citation>
    <scope>NUCLEOTIDE SEQUENCE</scope>
    <source>
        <strain evidence="1">KCTC 23224</strain>
    </source>
</reference>